<dbReference type="GO" id="GO:0005694">
    <property type="term" value="C:chromosome"/>
    <property type="evidence" value="ECO:0007669"/>
    <property type="project" value="TreeGrafter"/>
</dbReference>
<dbReference type="Gene3D" id="3.90.1530.30">
    <property type="match status" value="1"/>
</dbReference>
<evidence type="ECO:0000259" key="1">
    <source>
        <dbReference type="SMART" id="SM00470"/>
    </source>
</evidence>
<gene>
    <name evidence="2" type="ORF">FQ775_01175</name>
</gene>
<proteinExistence type="predicted"/>
<dbReference type="InterPro" id="IPR050336">
    <property type="entry name" value="Chromosome_partition/occlusion"/>
</dbReference>
<dbReference type="InterPro" id="IPR036086">
    <property type="entry name" value="ParB/Sulfiredoxin_sf"/>
</dbReference>
<dbReference type="RefSeq" id="WP_146297743.1">
    <property type="nucleotide sequence ID" value="NZ_CP042301.2"/>
</dbReference>
<feature type="domain" description="ParB-like N-terminal" evidence="1">
    <location>
        <begin position="4"/>
        <end position="92"/>
    </location>
</feature>
<dbReference type="GO" id="GO:0007059">
    <property type="term" value="P:chromosome segregation"/>
    <property type="evidence" value="ECO:0007669"/>
    <property type="project" value="TreeGrafter"/>
</dbReference>
<dbReference type="Pfam" id="PF02195">
    <property type="entry name" value="ParB_N"/>
    <property type="match status" value="1"/>
</dbReference>
<dbReference type="PANTHER" id="PTHR33375">
    <property type="entry name" value="CHROMOSOME-PARTITIONING PROTEIN PARB-RELATED"/>
    <property type="match status" value="1"/>
</dbReference>
<dbReference type="GO" id="GO:0045881">
    <property type="term" value="P:positive regulation of sporulation resulting in formation of a cellular spore"/>
    <property type="evidence" value="ECO:0007669"/>
    <property type="project" value="TreeGrafter"/>
</dbReference>
<accession>A0A5B8KU30</accession>
<organism evidence="2 3">
    <name type="scientific">Nitratireductor mangrovi</name>
    <dbReference type="NCBI Taxonomy" id="2599600"/>
    <lineage>
        <taxon>Bacteria</taxon>
        <taxon>Pseudomonadati</taxon>
        <taxon>Pseudomonadota</taxon>
        <taxon>Alphaproteobacteria</taxon>
        <taxon>Hyphomicrobiales</taxon>
        <taxon>Phyllobacteriaceae</taxon>
        <taxon>Nitratireductor</taxon>
    </lineage>
</organism>
<dbReference type="KEGG" id="niy:FQ775_01175"/>
<protein>
    <submittedName>
        <fullName evidence="2">ParB N-terminal domain-containing protein</fullName>
    </submittedName>
</protein>
<name>A0A5B8KU30_9HYPH</name>
<dbReference type="SUPFAM" id="SSF109709">
    <property type="entry name" value="KorB DNA-binding domain-like"/>
    <property type="match status" value="1"/>
</dbReference>
<evidence type="ECO:0000313" key="2">
    <source>
        <dbReference type="EMBL" id="QDY99093.1"/>
    </source>
</evidence>
<dbReference type="Proteomes" id="UP000321389">
    <property type="component" value="Chromosome"/>
</dbReference>
<dbReference type="SUPFAM" id="SSF110849">
    <property type="entry name" value="ParB/Sulfiredoxin"/>
    <property type="match status" value="1"/>
</dbReference>
<dbReference type="SMART" id="SM00470">
    <property type="entry name" value="ParB"/>
    <property type="match status" value="1"/>
</dbReference>
<dbReference type="EMBL" id="CP042301">
    <property type="protein sequence ID" value="QDY99093.1"/>
    <property type="molecule type" value="Genomic_DNA"/>
</dbReference>
<dbReference type="OrthoDB" id="8449249at2"/>
<evidence type="ECO:0000313" key="3">
    <source>
        <dbReference type="Proteomes" id="UP000321389"/>
    </source>
</evidence>
<dbReference type="AlphaFoldDB" id="A0A5B8KU30"/>
<reference evidence="2" key="1">
    <citation type="submission" date="2020-04" db="EMBL/GenBank/DDBJ databases">
        <title>Nitratireductor sp. nov. isolated from mangrove soil.</title>
        <authorList>
            <person name="Ye Y."/>
        </authorList>
    </citation>
    <scope>NUCLEOTIDE SEQUENCE</scope>
    <source>
        <strain evidence="2">SY7</strain>
    </source>
</reference>
<dbReference type="InterPro" id="IPR003115">
    <property type="entry name" value="ParB_N"/>
</dbReference>
<dbReference type="PANTHER" id="PTHR33375:SF1">
    <property type="entry name" value="CHROMOSOME-PARTITIONING PROTEIN PARB-RELATED"/>
    <property type="match status" value="1"/>
</dbReference>
<sequence length="274" mass="30792">MSEQELPVDQIRVPAGRRRLDPDWVETLAWLIAEQGQKQAIEVIAESEGYRLVFGAHRLAAARQAGFATIRGMVKDAEAFANEFEVTLREITENLARRELSVLDRSVDIARWREVYEATNTIAGRGRPKKRTDADDEEKSRKFATLFSEVAQKTLGVRRDSIFRALRIARIPAAVRDRIALHAIADNQSELLLLAGEAPERQEQIAALLTGDPPKAATVGEAIALIDRTAPRSSAPRWQKLSTAFSRLKPSEQSRFFELHEAAITRWLSERGTR</sequence>
<keyword evidence="3" id="KW-1185">Reference proteome</keyword>